<sequence length="344" mass="36666">MSNILVTGGSGFLASAVIDTLLARGHSVVTTVRTASKAATLQSQYPNAQLSIKIVPDMAQLSAFDEAVINDPPLKAVIHTASPFHYSISNIKKDMLDPAVNGTIGILQSVHKNAPSVSRVVITSSFAAMFNAAKPAGAKYSEADWNPVTWEDAETPANAQAQAGYRTSKALAEKEAWGFMEREGPRFTLTVLNPSLILGPVPPTLASLEDVNTSNQRIRDFVAGSCRDKCPPTGSQFWVDVRDAALAHVVAVEKEEVAGKRFFLTAGSFCNAEIVAVIGEAYPELVEGLPKGEALKDGQYPAGGPKYGFDNSASVEGLGVKYRSLKESVVDTVESLKVIEKRGQ</sequence>
<evidence type="ECO:0000259" key="3">
    <source>
        <dbReference type="Pfam" id="PF01370"/>
    </source>
</evidence>
<reference evidence="4 5" key="1">
    <citation type="submission" date="2018-02" db="EMBL/GenBank/DDBJ databases">
        <title>The genomes of Aspergillus section Nigri reveals drivers in fungal speciation.</title>
        <authorList>
            <consortium name="DOE Joint Genome Institute"/>
            <person name="Vesth T.C."/>
            <person name="Nybo J."/>
            <person name="Theobald S."/>
            <person name="Brandl J."/>
            <person name="Frisvad J.C."/>
            <person name="Nielsen K.F."/>
            <person name="Lyhne E.K."/>
            <person name="Kogle M.E."/>
            <person name="Kuo A."/>
            <person name="Riley R."/>
            <person name="Clum A."/>
            <person name="Nolan M."/>
            <person name="Lipzen A."/>
            <person name="Salamov A."/>
            <person name="Henrissat B."/>
            <person name="Wiebenga A."/>
            <person name="De vries R.P."/>
            <person name="Grigoriev I.V."/>
            <person name="Mortensen U.H."/>
            <person name="Andersen M.R."/>
            <person name="Baker S.E."/>
        </authorList>
    </citation>
    <scope>NUCLEOTIDE SEQUENCE [LARGE SCALE GENOMIC DNA]</scope>
    <source>
        <strain evidence="4 5">CBS 707.79</strain>
    </source>
</reference>
<dbReference type="Gene3D" id="3.40.50.720">
    <property type="entry name" value="NAD(P)-binding Rossmann-like Domain"/>
    <property type="match status" value="1"/>
</dbReference>
<dbReference type="CDD" id="cd05227">
    <property type="entry name" value="AR_SDR_e"/>
    <property type="match status" value="1"/>
</dbReference>
<dbReference type="InterPro" id="IPR050425">
    <property type="entry name" value="NAD(P)_dehydrat-like"/>
</dbReference>
<keyword evidence="5" id="KW-1185">Reference proteome</keyword>
<dbReference type="InterPro" id="IPR036291">
    <property type="entry name" value="NAD(P)-bd_dom_sf"/>
</dbReference>
<keyword evidence="1" id="KW-0560">Oxidoreductase</keyword>
<comment type="similarity">
    <text evidence="2">Belongs to the NAD(P)-dependent epimerase/dehydratase family. Dihydroflavonol-4-reductase subfamily.</text>
</comment>
<dbReference type="PANTHER" id="PTHR10366:SF564">
    <property type="entry name" value="STEROL-4-ALPHA-CARBOXYLATE 3-DEHYDROGENASE, DECARBOXYLATING"/>
    <property type="match status" value="1"/>
</dbReference>
<feature type="domain" description="NAD-dependent epimerase/dehydratase" evidence="3">
    <location>
        <begin position="4"/>
        <end position="256"/>
    </location>
</feature>
<dbReference type="GO" id="GO:0016616">
    <property type="term" value="F:oxidoreductase activity, acting on the CH-OH group of donors, NAD or NADP as acceptor"/>
    <property type="evidence" value="ECO:0007669"/>
    <property type="project" value="TreeGrafter"/>
</dbReference>
<gene>
    <name evidence="4" type="ORF">BO71DRAFT_399952</name>
</gene>
<dbReference type="PANTHER" id="PTHR10366">
    <property type="entry name" value="NAD DEPENDENT EPIMERASE/DEHYDRATASE"/>
    <property type="match status" value="1"/>
</dbReference>
<dbReference type="InterPro" id="IPR001509">
    <property type="entry name" value="Epimerase_deHydtase"/>
</dbReference>
<dbReference type="Proteomes" id="UP000247810">
    <property type="component" value="Unassembled WGS sequence"/>
</dbReference>
<dbReference type="FunFam" id="3.40.50.720:FF:000191">
    <property type="entry name" value="Methylglyoxal reductase (NADPH-dependent)"/>
    <property type="match status" value="1"/>
</dbReference>
<evidence type="ECO:0000313" key="4">
    <source>
        <dbReference type="EMBL" id="PYH93111.1"/>
    </source>
</evidence>
<evidence type="ECO:0000256" key="1">
    <source>
        <dbReference type="ARBA" id="ARBA00023002"/>
    </source>
</evidence>
<dbReference type="Pfam" id="PF01370">
    <property type="entry name" value="Epimerase"/>
    <property type="match status" value="1"/>
</dbReference>
<name>A0A319D788_9EURO</name>
<proteinExistence type="inferred from homology"/>
<dbReference type="OrthoDB" id="2735536at2759"/>
<evidence type="ECO:0000313" key="5">
    <source>
        <dbReference type="Proteomes" id="UP000247810"/>
    </source>
</evidence>
<accession>A0A319D788</accession>
<dbReference type="STRING" id="1448320.A0A319D788"/>
<dbReference type="EMBL" id="KZ825899">
    <property type="protein sequence ID" value="PYH93111.1"/>
    <property type="molecule type" value="Genomic_DNA"/>
</dbReference>
<organism evidence="4 5">
    <name type="scientific">Aspergillus ellipticus CBS 707.79</name>
    <dbReference type="NCBI Taxonomy" id="1448320"/>
    <lineage>
        <taxon>Eukaryota</taxon>
        <taxon>Fungi</taxon>
        <taxon>Dikarya</taxon>
        <taxon>Ascomycota</taxon>
        <taxon>Pezizomycotina</taxon>
        <taxon>Eurotiomycetes</taxon>
        <taxon>Eurotiomycetidae</taxon>
        <taxon>Eurotiales</taxon>
        <taxon>Aspergillaceae</taxon>
        <taxon>Aspergillus</taxon>
        <taxon>Aspergillus subgen. Circumdati</taxon>
    </lineage>
</organism>
<dbReference type="AlphaFoldDB" id="A0A319D788"/>
<protein>
    <submittedName>
        <fullName evidence="4">Putative NAD dependent epimerase/dehydratase</fullName>
    </submittedName>
</protein>
<evidence type="ECO:0000256" key="2">
    <source>
        <dbReference type="ARBA" id="ARBA00023445"/>
    </source>
</evidence>
<dbReference type="SUPFAM" id="SSF51735">
    <property type="entry name" value="NAD(P)-binding Rossmann-fold domains"/>
    <property type="match status" value="1"/>
</dbReference>
<dbReference type="VEuPathDB" id="FungiDB:BO71DRAFT_399952"/>